<dbReference type="PANTHER" id="PTHR44196:SF1">
    <property type="entry name" value="DEHYDROGENASE_REDUCTASE SDR FAMILY MEMBER 7B"/>
    <property type="match status" value="1"/>
</dbReference>
<keyword evidence="2" id="KW-0560">Oxidoreductase</keyword>
<dbReference type="InterPro" id="IPR002347">
    <property type="entry name" value="SDR_fam"/>
</dbReference>
<dbReference type="PROSITE" id="PS00061">
    <property type="entry name" value="ADH_SHORT"/>
    <property type="match status" value="1"/>
</dbReference>
<sequence>MFFSDKIVWITGASSGIGKALALELSNQNAKLILSSRKKDDLALVKAACKNPDKVKIITLDLEDYTNLQSKADEAIAAFGTVDILVNNGGISQRSLVKDTTILVDKRIMDINYLGTVALTKAILPHFIKNKNGHFVVTTSIVGKIGTPLRSSYAASKHALHGFFDSLRAEIHQENIAVTLVCPGFINTNISKNALTGNGTPQQKMDTATANGIQPERFAKLMLKAIEQRKEEVYISGAKEKLGVYVKRFFPKIFSKMIKKMSVT</sequence>
<dbReference type="SUPFAM" id="SSF51735">
    <property type="entry name" value="NAD(P)-binding Rossmann-fold domains"/>
    <property type="match status" value="1"/>
</dbReference>
<dbReference type="RefSeq" id="WP_065319752.1">
    <property type="nucleotide sequence ID" value="NZ_CP017477.1"/>
</dbReference>
<dbReference type="GO" id="GO:0016020">
    <property type="term" value="C:membrane"/>
    <property type="evidence" value="ECO:0007669"/>
    <property type="project" value="TreeGrafter"/>
</dbReference>
<dbReference type="InterPro" id="IPR036291">
    <property type="entry name" value="NAD(P)-bd_dom_sf"/>
</dbReference>
<dbReference type="Pfam" id="PF00106">
    <property type="entry name" value="adh_short"/>
    <property type="match status" value="1"/>
</dbReference>
<dbReference type="InterPro" id="IPR020904">
    <property type="entry name" value="Sc_DH/Rdtase_CS"/>
</dbReference>
<comment type="similarity">
    <text evidence="1 3">Belongs to the short-chain dehydrogenases/reductases (SDR) family.</text>
</comment>
<organism evidence="4 5">
    <name type="scientific">Polaribacter vadi</name>
    <dbReference type="NCBI Taxonomy" id="1774273"/>
    <lineage>
        <taxon>Bacteria</taxon>
        <taxon>Pseudomonadati</taxon>
        <taxon>Bacteroidota</taxon>
        <taxon>Flavobacteriia</taxon>
        <taxon>Flavobacteriales</taxon>
        <taxon>Flavobacteriaceae</taxon>
    </lineage>
</organism>
<dbReference type="Gene3D" id="3.40.50.720">
    <property type="entry name" value="NAD(P)-binding Rossmann-like Domain"/>
    <property type="match status" value="1"/>
</dbReference>
<name>A0A1B8TTD2_9FLAO</name>
<dbReference type="Proteomes" id="UP000092584">
    <property type="component" value="Unassembled WGS sequence"/>
</dbReference>
<evidence type="ECO:0000256" key="2">
    <source>
        <dbReference type="ARBA" id="ARBA00023002"/>
    </source>
</evidence>
<dbReference type="CDD" id="cd05332">
    <property type="entry name" value="11beta-HSD1_like_SDR_c"/>
    <property type="match status" value="1"/>
</dbReference>
<dbReference type="STRING" id="1774273.LPB03_11505"/>
<comment type="caution">
    <text evidence="4">The sequence shown here is derived from an EMBL/GenBank/DDBJ whole genome shotgun (WGS) entry which is preliminary data.</text>
</comment>
<evidence type="ECO:0000256" key="3">
    <source>
        <dbReference type="RuleBase" id="RU000363"/>
    </source>
</evidence>
<evidence type="ECO:0000313" key="4">
    <source>
        <dbReference type="EMBL" id="OBY62768.1"/>
    </source>
</evidence>
<reference evidence="5" key="1">
    <citation type="submission" date="2016-02" db="EMBL/GenBank/DDBJ databases">
        <authorList>
            <person name="Shin S.-K."/>
            <person name="Yi H."/>
            <person name="Kim E."/>
        </authorList>
    </citation>
    <scope>NUCLEOTIDE SEQUENCE [LARGE SCALE GENOMIC DNA]</scope>
    <source>
        <strain evidence="5">LPB0003</strain>
    </source>
</reference>
<dbReference type="KEGG" id="pob:LPB03_11505"/>
<keyword evidence="5" id="KW-1185">Reference proteome</keyword>
<gene>
    <name evidence="4" type="ORF">LPB3_11515</name>
</gene>
<dbReference type="PRINTS" id="PR00080">
    <property type="entry name" value="SDRFAMILY"/>
</dbReference>
<proteinExistence type="inferred from homology"/>
<dbReference type="NCBIfam" id="NF004825">
    <property type="entry name" value="PRK06181.1"/>
    <property type="match status" value="1"/>
</dbReference>
<evidence type="ECO:0000256" key="1">
    <source>
        <dbReference type="ARBA" id="ARBA00006484"/>
    </source>
</evidence>
<dbReference type="PANTHER" id="PTHR44196">
    <property type="entry name" value="DEHYDROGENASE/REDUCTASE SDR FAMILY MEMBER 7B"/>
    <property type="match status" value="1"/>
</dbReference>
<dbReference type="OrthoDB" id="822355at2"/>
<protein>
    <submittedName>
        <fullName evidence="4">Short-chain dehydrogenase</fullName>
    </submittedName>
</protein>
<dbReference type="PRINTS" id="PR00081">
    <property type="entry name" value="GDHRDH"/>
</dbReference>
<dbReference type="GO" id="GO:0016491">
    <property type="term" value="F:oxidoreductase activity"/>
    <property type="evidence" value="ECO:0007669"/>
    <property type="project" value="UniProtKB-KW"/>
</dbReference>
<dbReference type="EMBL" id="LSFM01000023">
    <property type="protein sequence ID" value="OBY62768.1"/>
    <property type="molecule type" value="Genomic_DNA"/>
</dbReference>
<dbReference type="AlphaFoldDB" id="A0A1B8TTD2"/>
<evidence type="ECO:0000313" key="5">
    <source>
        <dbReference type="Proteomes" id="UP000092584"/>
    </source>
</evidence>
<accession>A0A1B8TTD2</accession>